<name>A0ABR4YHR7_9BACT</name>
<feature type="domain" description="BACON" evidence="2">
    <location>
        <begin position="260"/>
        <end position="320"/>
    </location>
</feature>
<organism evidence="3 4">
    <name type="scientific">Alistipes inops</name>
    <dbReference type="NCBI Taxonomy" id="1501391"/>
    <lineage>
        <taxon>Bacteria</taxon>
        <taxon>Pseudomonadati</taxon>
        <taxon>Bacteroidota</taxon>
        <taxon>Bacteroidia</taxon>
        <taxon>Bacteroidales</taxon>
        <taxon>Rikenellaceae</taxon>
        <taxon>Alistipes</taxon>
    </lineage>
</organism>
<sequence>MKKILTVLALAAAVLGVSCDRPEEPQVKPTLTVSPSELAFAASGNSSKTVTVTAENVGWEITMSDESKAWITVTENSDGKTLTVSVSDNEAETARNGSFTLTPDNVKVDPKRVTVSQEGAEVGDLSFSLDPTALTFDGEGAPAQEVVVAVSDAKLTWTAAPEEAAKDWITVTASGDKISVSVADNPDTTERSGNVIVTPDTKSVNPKAVRVTQKGKVLPPSLSTSVESGKLEFDYSVVVGTTVYVTAVDVNWDAKVSDTPDVVGNPVEWLKVSSITKENVDTPYFSVRPETNTTTEARSAYVVVTSDNPEVPNVTIEVVQAGGKEFLTNLTAPVEITDMGTGVVNDVFFSPNQKWQDRPVATWSLTLLAPGVERSKDWQGFWHYNGIGTRLFIEIYSERIVYNDDGEYYLPEGDYTVAADEMDENDRPVLVPFTVKPGEETNGNMSIVAGSWYLEVLGEEDVYGGMAPISSGTLHVARSGEEYTLTMDFKDDAGFSITGTCVTKLDNMSVNFWERPDPSEPEEPEDPDEGGELPPFGPPTE</sequence>
<evidence type="ECO:0000259" key="2">
    <source>
        <dbReference type="Pfam" id="PF13004"/>
    </source>
</evidence>
<evidence type="ECO:0000256" key="1">
    <source>
        <dbReference type="SAM" id="MobiDB-lite"/>
    </source>
</evidence>
<reference evidence="3 4" key="1">
    <citation type="submission" date="2014-09" db="EMBL/GenBank/DDBJ databases">
        <title>Alistipes sp. 627, sp. nov., a novel member of the family Rikenellaceae isolated from human faeces.</title>
        <authorList>
            <person name="Shkoporov A.N."/>
            <person name="Chaplin A.V."/>
            <person name="Motuzova O.V."/>
            <person name="Kafarskaia L.I."/>
            <person name="Khokhlova E.V."/>
            <person name="Efimov B.A."/>
        </authorList>
    </citation>
    <scope>NUCLEOTIDE SEQUENCE [LARGE SCALE GENOMIC DNA]</scope>
    <source>
        <strain evidence="3 4">627</strain>
    </source>
</reference>
<dbReference type="PROSITE" id="PS51257">
    <property type="entry name" value="PROKAR_LIPOPROTEIN"/>
    <property type="match status" value="1"/>
</dbReference>
<dbReference type="CDD" id="cd14948">
    <property type="entry name" value="BACON"/>
    <property type="match status" value="2"/>
</dbReference>
<evidence type="ECO:0000313" key="4">
    <source>
        <dbReference type="Proteomes" id="UP000030889"/>
    </source>
</evidence>
<gene>
    <name evidence="3" type="ORF">LG35_07295</name>
</gene>
<feature type="compositionally biased region" description="Acidic residues" evidence="1">
    <location>
        <begin position="519"/>
        <end position="531"/>
    </location>
</feature>
<dbReference type="Pfam" id="PF13004">
    <property type="entry name" value="BACON"/>
    <property type="match status" value="3"/>
</dbReference>
<dbReference type="InterPro" id="IPR013783">
    <property type="entry name" value="Ig-like_fold"/>
</dbReference>
<dbReference type="Gene3D" id="2.60.40.10">
    <property type="entry name" value="Immunoglobulins"/>
    <property type="match status" value="2"/>
</dbReference>
<evidence type="ECO:0000313" key="3">
    <source>
        <dbReference type="EMBL" id="KHE41809.1"/>
    </source>
</evidence>
<protein>
    <recommendedName>
        <fullName evidence="2">BACON domain-containing protein</fullName>
    </recommendedName>
</protein>
<feature type="domain" description="BACON" evidence="2">
    <location>
        <begin position="162"/>
        <end position="214"/>
    </location>
</feature>
<feature type="region of interest" description="Disordered" evidence="1">
    <location>
        <begin position="511"/>
        <end position="541"/>
    </location>
</feature>
<dbReference type="InterPro" id="IPR024361">
    <property type="entry name" value="BACON"/>
</dbReference>
<accession>A0ABR4YHR7</accession>
<dbReference type="Proteomes" id="UP000030889">
    <property type="component" value="Unassembled WGS sequence"/>
</dbReference>
<comment type="caution">
    <text evidence="3">The sequence shown here is derived from an EMBL/GenBank/DDBJ whole genome shotgun (WGS) entry which is preliminary data.</text>
</comment>
<dbReference type="RefSeq" id="WP_035473566.1">
    <property type="nucleotide sequence ID" value="NZ_JRGF01000008.1"/>
</dbReference>
<proteinExistence type="predicted"/>
<keyword evidence="4" id="KW-1185">Reference proteome</keyword>
<feature type="domain" description="BACON" evidence="2">
    <location>
        <begin position="61"/>
        <end position="118"/>
    </location>
</feature>
<dbReference type="EMBL" id="JRGF01000008">
    <property type="protein sequence ID" value="KHE41809.1"/>
    <property type="molecule type" value="Genomic_DNA"/>
</dbReference>